<reference evidence="2 3" key="1">
    <citation type="submission" date="2020-05" db="EMBL/GenBank/DDBJ databases">
        <title>Identification and distribution of gene clusters putatively required for synthesis of sphingolipid metabolism inhibitors in phylogenetically diverse species of the filamentous fungus Fusarium.</title>
        <authorList>
            <person name="Kim H.-S."/>
            <person name="Busman M."/>
            <person name="Brown D.W."/>
            <person name="Divon H."/>
            <person name="Uhlig S."/>
            <person name="Proctor R.H."/>
        </authorList>
    </citation>
    <scope>NUCLEOTIDE SEQUENCE [LARGE SCALE GENOMIC DNA]</scope>
    <source>
        <strain evidence="2 3">NRRL 66243</strain>
    </source>
</reference>
<feature type="domain" description="DDH" evidence="1">
    <location>
        <begin position="285"/>
        <end position="417"/>
    </location>
</feature>
<evidence type="ECO:0000259" key="1">
    <source>
        <dbReference type="Pfam" id="PF01368"/>
    </source>
</evidence>
<dbReference type="OrthoDB" id="5221199at2759"/>
<dbReference type="Proteomes" id="UP000530670">
    <property type="component" value="Unassembled WGS sequence"/>
</dbReference>
<dbReference type="RefSeq" id="XP_037212073.1">
    <property type="nucleotide sequence ID" value="XM_037354486.1"/>
</dbReference>
<dbReference type="SUPFAM" id="SSF64182">
    <property type="entry name" value="DHH phosphoesterases"/>
    <property type="match status" value="1"/>
</dbReference>
<keyword evidence="3" id="KW-1185">Reference proteome</keyword>
<evidence type="ECO:0000313" key="3">
    <source>
        <dbReference type="Proteomes" id="UP000530670"/>
    </source>
</evidence>
<gene>
    <name evidence="2" type="ORF">FTJAE_774</name>
</gene>
<dbReference type="EMBL" id="JAAQRI010000019">
    <property type="protein sequence ID" value="KAF5649810.1"/>
    <property type="molecule type" value="Genomic_DNA"/>
</dbReference>
<name>A0A8H5SAG3_9HYPO</name>
<dbReference type="AlphaFoldDB" id="A0A8H5SAG3"/>
<comment type="caution">
    <text evidence="2">The sequence shown here is derived from an EMBL/GenBank/DDBJ whole genome shotgun (WGS) entry which is preliminary data.</text>
</comment>
<dbReference type="InterPro" id="IPR001667">
    <property type="entry name" value="DDH_dom"/>
</dbReference>
<proteinExistence type="predicted"/>
<dbReference type="GeneID" id="59306756"/>
<sequence>MFFYDSTLQLYISDKPLLISDRVLKAGERIGISVTWDDNGYVNKVSYKMAKGLSQELGSVLLTVQDFMGLAQRQPWAASQEFAEWLDDTYTLSQESTAMLDAKGNPISVPQARPAWFSLDNIDGRGLPTLLSEFPERDLWKFWTLGHRGFTAAAVRSFVVSSGTCSLDLGIPQFARHSKLMVRECYRTKPATTQTSIDRLWPDYLSKTLSRDDEAIRSFLVSIDPEEIVSHCLQDKFITERDQERLADLMGKKRLLLGDYQGLRPMTCETICKAISAPKASDMTYVTGHQNPDADSIVSSVFEATRRSLVYPEKPCVAWVERLPPVVETILGSDISARIRNTPKFEPHHDVVLVDCHRFDHGHQYQVRSIIDHHIITTKFPYYVSISQEVSWSSTIQVYIKMLGSGLDVDQQTARILLEATEIEAEPHLMQSMSRIDQMALERLKSLSHGSASYQDLMQLLLHSNVEVDPFLEDYKESCYGFAVLKSQRLTSYDERAMKNNVEKHLPLTVVKQVIFDGTMFDRLSTEKISMHFNDRFYDKGFRNAVKHVILSACAAFHGADNVTEDGFSVLVTNVPCQTPRLLLMPALEGIVKEHLRFFYSTTIGRFVSCGFYTDITAVYGRPGEETLPTTCMSFDHVKGLLSKQENTSFLSLKQFWYVYHERQGLGDTVSLDSMRNSQYVELLDTVIREGKAVSHGEEPTITLRIEDAKPALIRSRDIDRATGFPSQLISPDTYGDPELWRYWSPDRDENVATRGHIFVMDQTSIDLKIGRNERTKQLTFRPIYRDICDLKYEIRPDGGRWISVTVFPRLFSVPGSG</sequence>
<dbReference type="Gene3D" id="3.90.1640.10">
    <property type="entry name" value="inorganic pyrophosphatase (n-terminal core)"/>
    <property type="match status" value="1"/>
</dbReference>
<evidence type="ECO:0000313" key="2">
    <source>
        <dbReference type="EMBL" id="KAF5649810.1"/>
    </source>
</evidence>
<accession>A0A8H5SAG3</accession>
<dbReference type="InterPro" id="IPR038763">
    <property type="entry name" value="DHH_sf"/>
</dbReference>
<dbReference type="Pfam" id="PF01368">
    <property type="entry name" value="DHH"/>
    <property type="match status" value="1"/>
</dbReference>
<organism evidence="2 3">
    <name type="scientific">Fusarium tjaetaba</name>
    <dbReference type="NCBI Taxonomy" id="1567544"/>
    <lineage>
        <taxon>Eukaryota</taxon>
        <taxon>Fungi</taxon>
        <taxon>Dikarya</taxon>
        <taxon>Ascomycota</taxon>
        <taxon>Pezizomycotina</taxon>
        <taxon>Sordariomycetes</taxon>
        <taxon>Hypocreomycetidae</taxon>
        <taxon>Hypocreales</taxon>
        <taxon>Nectriaceae</taxon>
        <taxon>Fusarium</taxon>
        <taxon>Fusarium fujikuroi species complex</taxon>
    </lineage>
</organism>
<protein>
    <submittedName>
        <fullName evidence="2">DHH phosphoesterase</fullName>
    </submittedName>
</protein>